<accession>A0A9P8KV23</accession>
<organism evidence="1 2">
    <name type="scientific">Trichoderma semiorbis</name>
    <dbReference type="NCBI Taxonomy" id="1491008"/>
    <lineage>
        <taxon>Eukaryota</taxon>
        <taxon>Fungi</taxon>
        <taxon>Dikarya</taxon>
        <taxon>Ascomycota</taxon>
        <taxon>Pezizomycotina</taxon>
        <taxon>Sordariomycetes</taxon>
        <taxon>Hypocreomycetidae</taxon>
        <taxon>Hypocreales</taxon>
        <taxon>Hypocreaceae</taxon>
        <taxon>Trichoderma</taxon>
    </lineage>
</organism>
<reference evidence="1 2" key="1">
    <citation type="submission" date="2021-08" db="EMBL/GenBank/DDBJ databases">
        <title>The highly contiguous genome resource for Trichoderma semiorbis FJ059, a fungal antagonistic to plant pathogens.</title>
        <authorList>
            <person name="Liu T."/>
        </authorList>
    </citation>
    <scope>NUCLEOTIDE SEQUENCE [LARGE SCALE GENOMIC DNA]</scope>
    <source>
        <strain evidence="1 2">FJ059</strain>
    </source>
</reference>
<gene>
    <name evidence="1" type="ORF">TsFJ059_004294</name>
</gene>
<protein>
    <submittedName>
        <fullName evidence="1">Uncharacterized protein</fullName>
    </submittedName>
</protein>
<evidence type="ECO:0000313" key="1">
    <source>
        <dbReference type="EMBL" id="KAH0529568.1"/>
    </source>
</evidence>
<proteinExistence type="predicted"/>
<dbReference type="EMBL" id="JAIMJC010000002">
    <property type="protein sequence ID" value="KAH0529568.1"/>
    <property type="molecule type" value="Genomic_DNA"/>
</dbReference>
<comment type="caution">
    <text evidence="1">The sequence shown here is derived from an EMBL/GenBank/DDBJ whole genome shotgun (WGS) entry which is preliminary data.</text>
</comment>
<evidence type="ECO:0000313" key="2">
    <source>
        <dbReference type="Proteomes" id="UP000826573"/>
    </source>
</evidence>
<dbReference type="AlphaFoldDB" id="A0A9P8KV23"/>
<dbReference type="Proteomes" id="UP000826573">
    <property type="component" value="Unassembled WGS sequence"/>
</dbReference>
<sequence>MQDVRREGGDGSFAIIQYFSRRHLVAVRRSAVVVVIPNLPAAYKQPTTSTFWPNGARARAPALAHA</sequence>
<name>A0A9P8KV23_9HYPO</name>
<keyword evidence="2" id="KW-1185">Reference proteome</keyword>